<sequence>MSRRFQAVIHAHGGHTSLAVHYNIDQSPIKNRCEGMHNVNHFFEIISPKFLNSASDEKNHNAAVVLQNECEEKFSSESPDQVAKIRFRKPAITAGEIIVLTTRYLHTGWMIVHLCSGIWTRAKAAEAARNICAVYGKNAIDESMQENGSVISTHNTAYKNQYPYTDDDAMLVVG</sequence>
<reference evidence="1 2" key="1">
    <citation type="journal article" date="2022" name="Allergy">
        <title>Genome assembly and annotation of Periplaneta americana reveal a comprehensive cockroach allergen profile.</title>
        <authorList>
            <person name="Wang L."/>
            <person name="Xiong Q."/>
            <person name="Saelim N."/>
            <person name="Wang L."/>
            <person name="Nong W."/>
            <person name="Wan A.T."/>
            <person name="Shi M."/>
            <person name="Liu X."/>
            <person name="Cao Q."/>
            <person name="Hui J.H.L."/>
            <person name="Sookrung N."/>
            <person name="Leung T.F."/>
            <person name="Tungtrongchitr A."/>
            <person name="Tsui S.K.W."/>
        </authorList>
    </citation>
    <scope>NUCLEOTIDE SEQUENCE [LARGE SCALE GENOMIC DNA]</scope>
    <source>
        <strain evidence="1">PWHHKU_190912</strain>
    </source>
</reference>
<accession>A0ABQ8TVL9</accession>
<evidence type="ECO:0000313" key="2">
    <source>
        <dbReference type="Proteomes" id="UP001148838"/>
    </source>
</evidence>
<evidence type="ECO:0000313" key="1">
    <source>
        <dbReference type="EMBL" id="KAJ4449599.1"/>
    </source>
</evidence>
<protein>
    <submittedName>
        <fullName evidence="1">Uncharacterized protein</fullName>
    </submittedName>
</protein>
<gene>
    <name evidence="1" type="ORF">ANN_01002</name>
</gene>
<comment type="caution">
    <text evidence="1">The sequence shown here is derived from an EMBL/GenBank/DDBJ whole genome shotgun (WGS) entry which is preliminary data.</text>
</comment>
<proteinExistence type="predicted"/>
<dbReference type="EMBL" id="JAJSOF020000003">
    <property type="protein sequence ID" value="KAJ4449599.1"/>
    <property type="molecule type" value="Genomic_DNA"/>
</dbReference>
<organism evidence="1 2">
    <name type="scientific">Periplaneta americana</name>
    <name type="common">American cockroach</name>
    <name type="synonym">Blatta americana</name>
    <dbReference type="NCBI Taxonomy" id="6978"/>
    <lineage>
        <taxon>Eukaryota</taxon>
        <taxon>Metazoa</taxon>
        <taxon>Ecdysozoa</taxon>
        <taxon>Arthropoda</taxon>
        <taxon>Hexapoda</taxon>
        <taxon>Insecta</taxon>
        <taxon>Pterygota</taxon>
        <taxon>Neoptera</taxon>
        <taxon>Polyneoptera</taxon>
        <taxon>Dictyoptera</taxon>
        <taxon>Blattodea</taxon>
        <taxon>Blattoidea</taxon>
        <taxon>Blattidae</taxon>
        <taxon>Blattinae</taxon>
        <taxon>Periplaneta</taxon>
    </lineage>
</organism>
<keyword evidence="2" id="KW-1185">Reference proteome</keyword>
<name>A0ABQ8TVL9_PERAM</name>
<dbReference type="Proteomes" id="UP001148838">
    <property type="component" value="Unassembled WGS sequence"/>
</dbReference>